<sequence length="297" mass="32532">MEDSQPEGAHPTGTPDARSFGARLRHARRDRAVSQEWLASGICSTSAISRWEAGQSVPDPEVIERLADRLGIHVSTLTGQGFASRLAESPEGFCEIIEAAFGEGSTEAGSHIARWVRLARRILEQADPWSPWDNLRGALTELALSPLTELTPAAVESVVLFEKILDLCDEPSLHTVEELADALMWTTDAPEEIRRRAIELCVLTLVLADMPVSARGVVERLQPPAVSLSTYWVLIHSGLEPPRTARIHPHRSARDRAILVLDHALREEEPARSAALHCLLAACEDDGLIRALIGRVP</sequence>
<gene>
    <name evidence="3" type="ORF">L1O03_10515</name>
</gene>
<dbReference type="SMART" id="SM00530">
    <property type="entry name" value="HTH_XRE"/>
    <property type="match status" value="1"/>
</dbReference>
<keyword evidence="4" id="KW-1185">Reference proteome</keyword>
<dbReference type="GO" id="GO:0003677">
    <property type="term" value="F:DNA binding"/>
    <property type="evidence" value="ECO:0007669"/>
    <property type="project" value="InterPro"/>
</dbReference>
<name>A0A9X1U897_9CORY</name>
<dbReference type="AlphaFoldDB" id="A0A9X1U897"/>
<dbReference type="RefSeq" id="WP_236119815.1">
    <property type="nucleotide sequence ID" value="NZ_JAKGSI010000006.1"/>
</dbReference>
<evidence type="ECO:0000313" key="3">
    <source>
        <dbReference type="EMBL" id="MCF4007597.1"/>
    </source>
</evidence>
<accession>A0A9X1U897</accession>
<evidence type="ECO:0000313" key="4">
    <source>
        <dbReference type="Proteomes" id="UP001139336"/>
    </source>
</evidence>
<reference evidence="3" key="1">
    <citation type="submission" date="2022-01" db="EMBL/GenBank/DDBJ databases">
        <title>Corynebacterium sp. nov isolated from isolated from the feces of the greater white-fronted geese (Anser albifrons) at Poyang Lake, PR China.</title>
        <authorList>
            <person name="Liu Q."/>
        </authorList>
    </citation>
    <scope>NUCLEOTIDE SEQUENCE</scope>
    <source>
        <strain evidence="3">JCM 32435</strain>
    </source>
</reference>
<dbReference type="InterPro" id="IPR010982">
    <property type="entry name" value="Lambda_DNA-bd_dom_sf"/>
</dbReference>
<dbReference type="Gene3D" id="1.10.260.40">
    <property type="entry name" value="lambda repressor-like DNA-binding domains"/>
    <property type="match status" value="1"/>
</dbReference>
<dbReference type="CDD" id="cd00093">
    <property type="entry name" value="HTH_XRE"/>
    <property type="match status" value="1"/>
</dbReference>
<dbReference type="Pfam" id="PF13560">
    <property type="entry name" value="HTH_31"/>
    <property type="match status" value="1"/>
</dbReference>
<proteinExistence type="predicted"/>
<comment type="caution">
    <text evidence="3">The sequence shown here is derived from an EMBL/GenBank/DDBJ whole genome shotgun (WGS) entry which is preliminary data.</text>
</comment>
<feature type="domain" description="HTH cro/C1-type" evidence="2">
    <location>
        <begin position="24"/>
        <end position="77"/>
    </location>
</feature>
<dbReference type="EMBL" id="JAKGSI010000006">
    <property type="protein sequence ID" value="MCF4007597.1"/>
    <property type="molecule type" value="Genomic_DNA"/>
</dbReference>
<feature type="region of interest" description="Disordered" evidence="1">
    <location>
        <begin position="1"/>
        <end position="21"/>
    </location>
</feature>
<organism evidence="3 4">
    <name type="scientific">Corynebacterium uropygiale</name>
    <dbReference type="NCBI Taxonomy" id="1775911"/>
    <lineage>
        <taxon>Bacteria</taxon>
        <taxon>Bacillati</taxon>
        <taxon>Actinomycetota</taxon>
        <taxon>Actinomycetes</taxon>
        <taxon>Mycobacteriales</taxon>
        <taxon>Corynebacteriaceae</taxon>
        <taxon>Corynebacterium</taxon>
    </lineage>
</organism>
<dbReference type="InterPro" id="IPR001387">
    <property type="entry name" value="Cro/C1-type_HTH"/>
</dbReference>
<evidence type="ECO:0000259" key="2">
    <source>
        <dbReference type="PROSITE" id="PS50943"/>
    </source>
</evidence>
<dbReference type="Proteomes" id="UP001139336">
    <property type="component" value="Unassembled WGS sequence"/>
</dbReference>
<dbReference type="PROSITE" id="PS50943">
    <property type="entry name" value="HTH_CROC1"/>
    <property type="match status" value="1"/>
</dbReference>
<protein>
    <submittedName>
        <fullName evidence="3">Helix-turn-helix domain-containing protein</fullName>
    </submittedName>
</protein>
<dbReference type="SUPFAM" id="SSF47413">
    <property type="entry name" value="lambda repressor-like DNA-binding domains"/>
    <property type="match status" value="1"/>
</dbReference>
<evidence type="ECO:0000256" key="1">
    <source>
        <dbReference type="SAM" id="MobiDB-lite"/>
    </source>
</evidence>